<evidence type="ECO:0000313" key="2">
    <source>
        <dbReference type="Proteomes" id="UP000193560"/>
    </source>
</evidence>
<dbReference type="PANTHER" id="PTHR34365:SF7">
    <property type="entry name" value="GLYCINE-RICH DOMAIN-CONTAINING PROTEIN 1"/>
    <property type="match status" value="1"/>
</dbReference>
<comment type="caution">
    <text evidence="1">The sequence shown here is derived from an EMBL/GenBank/DDBJ whole genome shotgun (WGS) entry which is preliminary data.</text>
</comment>
<dbReference type="InterPro" id="IPR009836">
    <property type="entry name" value="GRDP-like"/>
</dbReference>
<reference evidence="1 2" key="1">
    <citation type="submission" date="2016-07" db="EMBL/GenBank/DDBJ databases">
        <title>Pervasive Adenine N6-methylation of Active Genes in Fungi.</title>
        <authorList>
            <consortium name="DOE Joint Genome Institute"/>
            <person name="Mondo S.J."/>
            <person name="Dannebaum R.O."/>
            <person name="Kuo R.C."/>
            <person name="Labutti K."/>
            <person name="Haridas S."/>
            <person name="Kuo A."/>
            <person name="Salamov A."/>
            <person name="Ahrendt S.R."/>
            <person name="Lipzen A."/>
            <person name="Sullivan W."/>
            <person name="Andreopoulos W.B."/>
            <person name="Clum A."/>
            <person name="Lindquist E."/>
            <person name="Daum C."/>
            <person name="Ramamoorthy G.K."/>
            <person name="Gryganskyi A."/>
            <person name="Culley D."/>
            <person name="Magnuson J.K."/>
            <person name="James T.Y."/>
            <person name="O'Malley M.A."/>
            <person name="Stajich J.E."/>
            <person name="Spatafora J.W."/>
            <person name="Visel A."/>
            <person name="Grigoriev I.V."/>
        </authorList>
    </citation>
    <scope>NUCLEOTIDE SEQUENCE [LARGE SCALE GENOMIC DNA]</scope>
    <source>
        <strain evidence="1 2">NRRL 1336</strain>
    </source>
</reference>
<keyword evidence="2" id="KW-1185">Reference proteome</keyword>
<name>A0A1X2IP17_9FUNG</name>
<protein>
    <submittedName>
        <fullName evidence="1">Uncharacterized protein</fullName>
    </submittedName>
</protein>
<dbReference type="EMBL" id="MCGE01000007">
    <property type="protein sequence ID" value="ORZ19752.1"/>
    <property type="molecule type" value="Genomic_DNA"/>
</dbReference>
<dbReference type="PANTHER" id="PTHR34365">
    <property type="entry name" value="ENOLASE (DUF1399)"/>
    <property type="match status" value="1"/>
</dbReference>
<gene>
    <name evidence="1" type="ORF">BCR42DRAFT_449451</name>
</gene>
<dbReference type="AlphaFoldDB" id="A0A1X2IP17"/>
<evidence type="ECO:0000313" key="1">
    <source>
        <dbReference type="EMBL" id="ORZ19752.1"/>
    </source>
</evidence>
<sequence>MTYTKFRAADLWDVEGISPTLGRDHKGEAVVTVESCIYYLSLLEQFARMLTKFRDHLDAFHARAEKRYHLWVTANHRRENDLVVMVPPLDVAYMLHAHLLTPRRFVEDDERLDNKMMDYPMPLKELHIMRSHKNKPAAASINFWKYCCSTLDEPFTLELKDVDDSTELPQTCISCNIRLCMPWEDYGQWRTNINVVCKCWRCPRECSYHDRALQELIKDINVRGLAKSHDYAPIRGTMLDDNGKLKSVFRKTLASGANQQQRTSSTATNGLISRFKSLAPSSIHLIKISDPHHRMANSVHTKHVLSRKSMKEFTYIDKVTCSTNMDEIGTEFLNNFVSQEKDFLDDTFDTLIKKKDSTTTIRDMAYVFSQYYNHPSIFSVDLISQAKLVTLMNVTLVKRKWKLPDDLVLGIRQYKDYLCIMKNIPYCTGVSNPAINLAWQVHMMHPQNYRAFTTTYLGRLLEHHVVRPSPGAVEPTTRKYNPSSPKITLIDLSGNRILIKPSGERPPPPIPISENDYQHGKFNLADTSSMPDIHKKFGGKPDDFDTLPFVMNPSLLNKVHVYEVSKKIIVQTQAPLVAPPKDKEVSRYTVPESRTIHFGSSGGNYTNNYVAYSSYSSCTYSGCAGGGGGSSSCGGNDCSSGCGGGGGCGGC</sequence>
<dbReference type="Proteomes" id="UP000193560">
    <property type="component" value="Unassembled WGS sequence"/>
</dbReference>
<dbReference type="OrthoDB" id="2288623at2759"/>
<accession>A0A1X2IP17</accession>
<organism evidence="1 2">
    <name type="scientific">Absidia repens</name>
    <dbReference type="NCBI Taxonomy" id="90262"/>
    <lineage>
        <taxon>Eukaryota</taxon>
        <taxon>Fungi</taxon>
        <taxon>Fungi incertae sedis</taxon>
        <taxon>Mucoromycota</taxon>
        <taxon>Mucoromycotina</taxon>
        <taxon>Mucoromycetes</taxon>
        <taxon>Mucorales</taxon>
        <taxon>Cunninghamellaceae</taxon>
        <taxon>Absidia</taxon>
    </lineage>
</organism>
<proteinExistence type="predicted"/>